<evidence type="ECO:0000313" key="3">
    <source>
        <dbReference type="EMBL" id="HET97211.1"/>
    </source>
</evidence>
<dbReference type="AlphaFoldDB" id="A0A7C2XQ56"/>
<sequence length="279" mass="31588">MVISFHPEFDGDLFLWDRAVWDRRLPELLERAKGVILPQTVERELYLLCRRCAPAVFPNYDSRFKGEGKIGDTLLFWELGAPHPATWIFPRVETMVGEHPEMGLKVELPPFPLVVKARHGGEGRWTWLIRDAGELRAAMTRLEEREWQGGGRGFVVQEYIPGADRDLRVTVIGEKIFSYWRVNPGSFHHNLARNGVVEREADPDLQARGRELVRRFCRQSGINLAGFDLIFPPGADEPLFLEINYTFGRGGLGGGEVFRALLREAVADWLAALPVAAVS</sequence>
<evidence type="ECO:0000256" key="1">
    <source>
        <dbReference type="PROSITE-ProRule" id="PRU00409"/>
    </source>
</evidence>
<accession>A0A7C2XQ56</accession>
<keyword evidence="1" id="KW-0547">Nucleotide-binding</keyword>
<evidence type="ECO:0000259" key="2">
    <source>
        <dbReference type="PROSITE" id="PS50975"/>
    </source>
</evidence>
<dbReference type="Proteomes" id="UP000885986">
    <property type="component" value="Unassembled WGS sequence"/>
</dbReference>
<comment type="caution">
    <text evidence="3">The sequence shown here is derived from an EMBL/GenBank/DDBJ whole genome shotgun (WGS) entry which is preliminary data.</text>
</comment>
<dbReference type="SUPFAM" id="SSF56059">
    <property type="entry name" value="Glutathione synthetase ATP-binding domain-like"/>
    <property type="match status" value="1"/>
</dbReference>
<dbReference type="GO" id="GO:0046872">
    <property type="term" value="F:metal ion binding"/>
    <property type="evidence" value="ECO:0007669"/>
    <property type="project" value="InterPro"/>
</dbReference>
<dbReference type="GO" id="GO:0018169">
    <property type="term" value="F:ribosomal S6-glutamic acid ligase activity"/>
    <property type="evidence" value="ECO:0007669"/>
    <property type="project" value="TreeGrafter"/>
</dbReference>
<dbReference type="Gene3D" id="3.30.470.20">
    <property type="entry name" value="ATP-grasp fold, B domain"/>
    <property type="match status" value="1"/>
</dbReference>
<dbReference type="GO" id="GO:0009432">
    <property type="term" value="P:SOS response"/>
    <property type="evidence" value="ECO:0007669"/>
    <property type="project" value="TreeGrafter"/>
</dbReference>
<gene>
    <name evidence="3" type="ORF">ENN98_00615</name>
</gene>
<dbReference type="GO" id="GO:0005737">
    <property type="term" value="C:cytoplasm"/>
    <property type="evidence" value="ECO:0007669"/>
    <property type="project" value="TreeGrafter"/>
</dbReference>
<feature type="domain" description="ATP-grasp" evidence="2">
    <location>
        <begin position="73"/>
        <end position="271"/>
    </location>
</feature>
<dbReference type="InterPro" id="IPR013651">
    <property type="entry name" value="ATP-grasp_RimK-type"/>
</dbReference>
<organism evidence="3">
    <name type="scientific">Desulfurivibrio alkaliphilus</name>
    <dbReference type="NCBI Taxonomy" id="427923"/>
    <lineage>
        <taxon>Bacteria</taxon>
        <taxon>Pseudomonadati</taxon>
        <taxon>Thermodesulfobacteriota</taxon>
        <taxon>Desulfobulbia</taxon>
        <taxon>Desulfobulbales</taxon>
        <taxon>Desulfobulbaceae</taxon>
        <taxon>Desulfurivibrio</taxon>
    </lineage>
</organism>
<dbReference type="PANTHER" id="PTHR21621:SF0">
    <property type="entry name" value="BETA-CITRYLGLUTAMATE SYNTHASE B-RELATED"/>
    <property type="match status" value="1"/>
</dbReference>
<dbReference type="GO" id="GO:0005524">
    <property type="term" value="F:ATP binding"/>
    <property type="evidence" value="ECO:0007669"/>
    <property type="project" value="UniProtKB-UniRule"/>
</dbReference>
<keyword evidence="1" id="KW-0067">ATP-binding</keyword>
<dbReference type="PROSITE" id="PS50975">
    <property type="entry name" value="ATP_GRASP"/>
    <property type="match status" value="1"/>
</dbReference>
<name>A0A7C2XQ56_9BACT</name>
<reference evidence="3" key="1">
    <citation type="journal article" date="2020" name="mSystems">
        <title>Genome- and Community-Level Interaction Insights into Carbon Utilization and Element Cycling Functions of Hydrothermarchaeota in Hydrothermal Sediment.</title>
        <authorList>
            <person name="Zhou Z."/>
            <person name="Liu Y."/>
            <person name="Xu W."/>
            <person name="Pan J."/>
            <person name="Luo Z.H."/>
            <person name="Li M."/>
        </authorList>
    </citation>
    <scope>NUCLEOTIDE SEQUENCE [LARGE SCALE GENOMIC DNA]</scope>
    <source>
        <strain evidence="3">SpSt-1224</strain>
    </source>
</reference>
<dbReference type="PANTHER" id="PTHR21621">
    <property type="entry name" value="RIBOSOMAL PROTEIN S6 MODIFICATION PROTEIN"/>
    <property type="match status" value="1"/>
</dbReference>
<dbReference type="EMBL" id="DSDS01000012">
    <property type="protein sequence ID" value="HET97211.1"/>
    <property type="molecule type" value="Genomic_DNA"/>
</dbReference>
<protein>
    <submittedName>
        <fullName evidence="3">Glutathione synthase</fullName>
    </submittedName>
</protein>
<dbReference type="Pfam" id="PF08443">
    <property type="entry name" value="RimK"/>
    <property type="match status" value="1"/>
</dbReference>
<dbReference type="InterPro" id="IPR011761">
    <property type="entry name" value="ATP-grasp"/>
</dbReference>
<proteinExistence type="predicted"/>